<feature type="region of interest" description="Disordered" evidence="1">
    <location>
        <begin position="1"/>
        <end position="75"/>
    </location>
</feature>
<gene>
    <name evidence="3" type="ORF">H4R18_005855</name>
</gene>
<proteinExistence type="predicted"/>
<sequence length="786" mass="85571">MADNGAFPQPRAMPNASKATPKKRKTGASTRSSRVSWDTAAGTHSAGRTPLRPGVGSGNSAAMRAASSEQTRSFHETEAVADVEAYLRVDVDGVLELAAPEDPAKCAAASRVAEAASEALEALLAGRCHDSQDLPRANLASIHQLAAGGCRPERQMYPGLVHLVRYVARRVKGSDGAKPRRLILPTNLVDFKCHDDADGQRIDIGLECRPLDSDVPDLPLESMPRMPRLSHCQADADRTGYINLFAVLEAKASANDATAAYTQLFKYTRMVYESQYDRRFAWGVTVCGTGVRVCVLGPNFAAASPCISLATEDGRAALVRLLVRWSFCEEHQLGYDPSIAYEPDSACWSIQVPGLGGAAAETFYTNEMFAIADRLFGRHTRCFYASPTVPRPGQLTSACDGAVVIKDMWPEAPEDEAADVRDEIKHLTTISAELRGVDAVAGMYPTIVAGGRVQLPRHDGDPRHDTTPAVFGAVLQRAAAAKGLGDRDMPPTIPPRIHKRVAMTPVGRPLRELASPYELVVAVAHAMRCHSEIVARCGILHRDISPNNIMFVRETDGGIRGLLIDFDHAISLTCAPAEARQDRTGTLPFMSIGNLKQSDVERTALDDWESVIYILCWFGVIGLNSGLVLHSEIGKHPQLKKWVYGTHEDIATEKRTHLNSNPNFTLITGEFNKAMNPMIKVGHKTLGFLSVVTEGLRSALIDNDGCRGALRPQGSDNVSSSSSNVVDTSALSLLELDTLDPAANQQDQQDPFALRVAKWREISQELMRRLDNYRRFAEEALKKAVL</sequence>
<name>A0A9W8LEY4_9FUNG</name>
<dbReference type="EMBL" id="JANBUL010000397">
    <property type="protein sequence ID" value="KAJ2776092.1"/>
    <property type="molecule type" value="Genomic_DNA"/>
</dbReference>
<evidence type="ECO:0000259" key="2">
    <source>
        <dbReference type="Pfam" id="PF17667"/>
    </source>
</evidence>
<feature type="domain" description="Fungal-type protein kinase" evidence="2">
    <location>
        <begin position="242"/>
        <end position="617"/>
    </location>
</feature>
<dbReference type="Pfam" id="PF17667">
    <property type="entry name" value="Pkinase_fungal"/>
    <property type="match status" value="1"/>
</dbReference>
<dbReference type="InterPro" id="IPR040976">
    <property type="entry name" value="Pkinase_fungal"/>
</dbReference>
<dbReference type="AlphaFoldDB" id="A0A9W8LEY4"/>
<dbReference type="PANTHER" id="PTHR38248">
    <property type="entry name" value="FUNK1 6"/>
    <property type="match status" value="1"/>
</dbReference>
<accession>A0A9W8LEY4</accession>
<comment type="caution">
    <text evidence="3">The sequence shown here is derived from an EMBL/GenBank/DDBJ whole genome shotgun (WGS) entry which is preliminary data.</text>
</comment>
<dbReference type="PANTHER" id="PTHR38248:SF2">
    <property type="entry name" value="FUNK1 11"/>
    <property type="match status" value="1"/>
</dbReference>
<feature type="compositionally biased region" description="Polar residues" evidence="1">
    <location>
        <begin position="27"/>
        <end position="36"/>
    </location>
</feature>
<dbReference type="Proteomes" id="UP001140217">
    <property type="component" value="Unassembled WGS sequence"/>
</dbReference>
<dbReference type="Gene3D" id="1.10.510.10">
    <property type="entry name" value="Transferase(Phosphotransferase) domain 1"/>
    <property type="match status" value="1"/>
</dbReference>
<dbReference type="OrthoDB" id="5584477at2759"/>
<keyword evidence="4" id="KW-1185">Reference proteome</keyword>
<evidence type="ECO:0000313" key="3">
    <source>
        <dbReference type="EMBL" id="KAJ2776092.1"/>
    </source>
</evidence>
<evidence type="ECO:0000256" key="1">
    <source>
        <dbReference type="SAM" id="MobiDB-lite"/>
    </source>
</evidence>
<dbReference type="InterPro" id="IPR011009">
    <property type="entry name" value="Kinase-like_dom_sf"/>
</dbReference>
<dbReference type="SUPFAM" id="SSF56112">
    <property type="entry name" value="Protein kinase-like (PK-like)"/>
    <property type="match status" value="2"/>
</dbReference>
<evidence type="ECO:0000313" key="4">
    <source>
        <dbReference type="Proteomes" id="UP001140217"/>
    </source>
</evidence>
<protein>
    <recommendedName>
        <fullName evidence="2">Fungal-type protein kinase domain-containing protein</fullName>
    </recommendedName>
</protein>
<organism evidence="3 4">
    <name type="scientific">Coemansia javaensis</name>
    <dbReference type="NCBI Taxonomy" id="2761396"/>
    <lineage>
        <taxon>Eukaryota</taxon>
        <taxon>Fungi</taxon>
        <taxon>Fungi incertae sedis</taxon>
        <taxon>Zoopagomycota</taxon>
        <taxon>Kickxellomycotina</taxon>
        <taxon>Kickxellomycetes</taxon>
        <taxon>Kickxellales</taxon>
        <taxon>Kickxellaceae</taxon>
        <taxon>Coemansia</taxon>
    </lineage>
</organism>
<reference evidence="3" key="1">
    <citation type="submission" date="2022-07" db="EMBL/GenBank/DDBJ databases">
        <title>Phylogenomic reconstructions and comparative analyses of Kickxellomycotina fungi.</title>
        <authorList>
            <person name="Reynolds N.K."/>
            <person name="Stajich J.E."/>
            <person name="Barry K."/>
            <person name="Grigoriev I.V."/>
            <person name="Crous P."/>
            <person name="Smith M.E."/>
        </authorList>
    </citation>
    <scope>NUCLEOTIDE SEQUENCE</scope>
    <source>
        <strain evidence="3">NBRC 105414</strain>
    </source>
</reference>